<dbReference type="Pfam" id="PF09900">
    <property type="entry name" value="DUF2127"/>
    <property type="match status" value="1"/>
</dbReference>
<dbReference type="AlphaFoldDB" id="A0A2D2E760"/>
<dbReference type="InterPro" id="IPR021125">
    <property type="entry name" value="DUF2127"/>
</dbReference>
<name>A0A2D2E760_FAUOS</name>
<accession>A0A2D2E760</accession>
<evidence type="ECO:0000313" key="1">
    <source>
        <dbReference type="EMBL" id="ATQ83201.1"/>
    </source>
</evidence>
<reference evidence="1" key="1">
    <citation type="submission" date="2017-11" db="EMBL/GenBank/DDBJ databases">
        <title>Complete Genome Sequence from Moraxella oslensis YHS isolated from human skin.</title>
        <authorList>
            <person name="Lee K."/>
            <person name="Lim J.Y."/>
            <person name="Hwang I."/>
        </authorList>
    </citation>
    <scope>NUCLEOTIDE SEQUENCE</scope>
    <source>
        <strain evidence="1">YHS</strain>
    </source>
</reference>
<protein>
    <submittedName>
        <fullName evidence="1">DUF2127 domain-containing protein</fullName>
    </submittedName>
</protein>
<dbReference type="EMBL" id="CP024176">
    <property type="protein sequence ID" value="ATQ83201.1"/>
    <property type="molecule type" value="Genomic_DNA"/>
</dbReference>
<proteinExistence type="predicted"/>
<gene>
    <name evidence="1" type="ORF">YHS_04835</name>
</gene>
<sequence length="174" mass="20071">MPKAFKQIAPPVPNRHHAKNAIIMVAIYELVKGLVALGVAAIIFVGHDKLQWIARVVSQALHRIMGMALHHQIEALNHYAWVANQNWQKACWIVVGYALLRFVEAYGLYRDKIWAYWYSVLGYGVFLPLEVYELFSHRFNWLNFLILLVNIVIVVVVYRNMRAKGLLGKKMTQA</sequence>
<organism evidence="1">
    <name type="scientific">Faucicola osloensis</name>
    <name type="common">Moraxella osloensis</name>
    <dbReference type="NCBI Taxonomy" id="34062"/>
    <lineage>
        <taxon>Bacteria</taxon>
        <taxon>Pseudomonadati</taxon>
        <taxon>Pseudomonadota</taxon>
        <taxon>Gammaproteobacteria</taxon>
        <taxon>Moraxellales</taxon>
        <taxon>Moraxellaceae</taxon>
        <taxon>Faucicola</taxon>
    </lineage>
</organism>